<dbReference type="AlphaFoldDB" id="A0A6J7HA28"/>
<dbReference type="Pfam" id="PF00378">
    <property type="entry name" value="ECH_1"/>
    <property type="match status" value="1"/>
</dbReference>
<sequence>MSTTTFPGLAYAVADGVATIDLDTPRTRNALSDELIGSLIAAFTSAQDDGRVRCVVLGSTDPTTFSSGGDLGGFARDIPLTTRHRSILLFPELFTLVGRLGKPVVAKIGGHCLAGAFGLTLACDLVIASDRATFGTPEINVGVFPFMIGALLYRNLPRKTATELMLLGERFDAVEARRIGVVNRVVPHEELDTAAADLGAALAAKSPLLMQLGKDALWRQADMPLEDAWDYLRSQLALALSTEDIREGVAAFKEKREPVWQGR</sequence>
<proteinExistence type="inferred from homology"/>
<dbReference type="PANTHER" id="PTHR42964">
    <property type="entry name" value="ENOYL-COA HYDRATASE"/>
    <property type="match status" value="1"/>
</dbReference>
<dbReference type="SUPFAM" id="SSF52096">
    <property type="entry name" value="ClpP/crotonase"/>
    <property type="match status" value="1"/>
</dbReference>
<dbReference type="Gene3D" id="3.90.226.10">
    <property type="entry name" value="2-enoyl-CoA Hydratase, Chain A, domain 1"/>
    <property type="match status" value="1"/>
</dbReference>
<protein>
    <submittedName>
        <fullName evidence="2">Unannotated protein</fullName>
    </submittedName>
</protein>
<accession>A0A6J7HA28</accession>
<name>A0A6J7HA28_9ZZZZ</name>
<dbReference type="InterPro" id="IPR051683">
    <property type="entry name" value="Enoyl-CoA_Hydratase/Isomerase"/>
</dbReference>
<dbReference type="Gene3D" id="1.10.12.10">
    <property type="entry name" value="Lyase 2-enoyl-coa Hydratase, Chain A, domain 2"/>
    <property type="match status" value="1"/>
</dbReference>
<gene>
    <name evidence="2" type="ORF">UFOPK3564_01672</name>
</gene>
<dbReference type="InterPro" id="IPR014748">
    <property type="entry name" value="Enoyl-CoA_hydra_C"/>
</dbReference>
<dbReference type="PANTHER" id="PTHR42964:SF1">
    <property type="entry name" value="POLYKETIDE BIOSYNTHESIS ENOYL-COA HYDRATASE PKSH-RELATED"/>
    <property type="match status" value="1"/>
</dbReference>
<dbReference type="CDD" id="cd06558">
    <property type="entry name" value="crotonase-like"/>
    <property type="match status" value="1"/>
</dbReference>
<dbReference type="InterPro" id="IPR029045">
    <property type="entry name" value="ClpP/crotonase-like_dom_sf"/>
</dbReference>
<organism evidence="2">
    <name type="scientific">freshwater metagenome</name>
    <dbReference type="NCBI Taxonomy" id="449393"/>
    <lineage>
        <taxon>unclassified sequences</taxon>
        <taxon>metagenomes</taxon>
        <taxon>ecological metagenomes</taxon>
    </lineage>
</organism>
<dbReference type="EMBL" id="CAFBMK010000091">
    <property type="protein sequence ID" value="CAB4917851.1"/>
    <property type="molecule type" value="Genomic_DNA"/>
</dbReference>
<reference evidence="2" key="1">
    <citation type="submission" date="2020-05" db="EMBL/GenBank/DDBJ databases">
        <authorList>
            <person name="Chiriac C."/>
            <person name="Salcher M."/>
            <person name="Ghai R."/>
            <person name="Kavagutti S V."/>
        </authorList>
    </citation>
    <scope>NUCLEOTIDE SEQUENCE</scope>
</reference>
<evidence type="ECO:0000256" key="1">
    <source>
        <dbReference type="ARBA" id="ARBA00005254"/>
    </source>
</evidence>
<evidence type="ECO:0000313" key="2">
    <source>
        <dbReference type="EMBL" id="CAB4917851.1"/>
    </source>
</evidence>
<dbReference type="InterPro" id="IPR001753">
    <property type="entry name" value="Enoyl-CoA_hydra/iso"/>
</dbReference>
<comment type="similarity">
    <text evidence="1">Belongs to the enoyl-CoA hydratase/isomerase family.</text>
</comment>